<feature type="domain" description="TonB-dependent receptor plug" evidence="8">
    <location>
        <begin position="122"/>
        <end position="225"/>
    </location>
</feature>
<dbReference type="Gene3D" id="2.60.40.1120">
    <property type="entry name" value="Carboxypeptidase-like, regulatory domain"/>
    <property type="match status" value="1"/>
</dbReference>
<evidence type="ECO:0000259" key="8">
    <source>
        <dbReference type="Pfam" id="PF07715"/>
    </source>
</evidence>
<dbReference type="AlphaFoldDB" id="A0A4Q1JRN8"/>
<evidence type="ECO:0000256" key="5">
    <source>
        <dbReference type="ARBA" id="ARBA00023136"/>
    </source>
</evidence>
<evidence type="ECO:0000256" key="3">
    <source>
        <dbReference type="ARBA" id="ARBA00022452"/>
    </source>
</evidence>
<keyword evidence="7" id="KW-0732">Signal</keyword>
<dbReference type="InterPro" id="IPR008969">
    <property type="entry name" value="CarboxyPept-like_regulatory"/>
</dbReference>
<dbReference type="Gene3D" id="2.170.130.10">
    <property type="entry name" value="TonB-dependent receptor, plug domain"/>
    <property type="match status" value="1"/>
</dbReference>
<dbReference type="InterPro" id="IPR039426">
    <property type="entry name" value="TonB-dep_rcpt-like"/>
</dbReference>
<comment type="caution">
    <text evidence="9">The sequence shown here is derived from an EMBL/GenBank/DDBJ whole genome shotgun (WGS) entry which is preliminary data.</text>
</comment>
<dbReference type="GO" id="GO:0009279">
    <property type="term" value="C:cell outer membrane"/>
    <property type="evidence" value="ECO:0007669"/>
    <property type="project" value="UniProtKB-SubCell"/>
</dbReference>
<dbReference type="EMBL" id="SAXA01000001">
    <property type="protein sequence ID" value="RXQ97551.1"/>
    <property type="molecule type" value="Genomic_DNA"/>
</dbReference>
<keyword evidence="3" id="KW-1134">Transmembrane beta strand</keyword>
<keyword evidence="9" id="KW-0675">Receptor</keyword>
<organism evidence="9 10">
    <name type="scientific">Ancylomarina salipaludis</name>
    <dbReference type="NCBI Taxonomy" id="2501299"/>
    <lineage>
        <taxon>Bacteria</taxon>
        <taxon>Pseudomonadati</taxon>
        <taxon>Bacteroidota</taxon>
        <taxon>Bacteroidia</taxon>
        <taxon>Marinilabiliales</taxon>
        <taxon>Marinifilaceae</taxon>
        <taxon>Ancylomarina</taxon>
    </lineage>
</organism>
<keyword evidence="2" id="KW-0813">Transport</keyword>
<sequence>MKLNKFLLLPLFILSALNAWGQSGHIKGRVFNSINNEAVPFANIAIANTNKGTTADINGNFLLDNLAPGSYNLICSSVGFETYFLYEVTVSSSKPIRINIPLQKNIQQLEEVKIKATPFNKTQESPLSMRSINSTEIYRSPGGNRDISKVIQILPGVASTLAFRNDIIVRGGSPNENRFYLDGIEVSNINHFATQGASGGPVGMINLNFIQNLDFYAGAFPSNKGNALSSVLDFKQRNGNDERLSGNLTVGSSDFGMSLEGPIGEKSSFIFSVRRSYLQLLFKALKLPFLPTYNDMQFKHNIKLNAKNTLTLIGLGAIDDLKLNTSVNKGLTDTKEIDRNTYILGNLPVNSQWNYTLGAKWLHYSKNSYQSFIVSRNHLNNEAIKYKDNIEQANLLLLNYKSQEIENKFKFESTKRKGAWKWNLGVSSDFVKYTNSTFRKKEQNGEAVTINFNSELTFGKYALFTQVSRKFIDDRLSLSLGVRSDFSDYSKEMVNPLDQLSPRFSASYSLSPKFNVNFNTGRYFQLPAYTVMGYRDGNNTLINKKNKITFIQSKHWVAGIDYNPTQYSKISIEGFYKKYKNYPFLLADSISLANLGGDYGVIGNEAAKSISKGKSYGLEILMQQKLSHRIYGILSYTWVRSKFKDKHGLYVPSSWDNKHILNITAGKKFNNNWEFGMKFRLLGPAPYTPYDVELSARKEIWDIAQSGQFDWDRLNKKRNPTSHSLDIRLDKKWFLKNWAINAYLDIQNIYNFQAKTEPYLSVERDASGNPIEDPNNPLAYKTYQIENKSGSILPSIGLMIEF</sequence>
<keyword evidence="6" id="KW-0998">Cell outer membrane</keyword>
<dbReference type="SUPFAM" id="SSF49464">
    <property type="entry name" value="Carboxypeptidase regulatory domain-like"/>
    <property type="match status" value="1"/>
</dbReference>
<feature type="signal peptide" evidence="7">
    <location>
        <begin position="1"/>
        <end position="21"/>
    </location>
</feature>
<evidence type="ECO:0000256" key="6">
    <source>
        <dbReference type="ARBA" id="ARBA00023237"/>
    </source>
</evidence>
<accession>A0A4Q1JRN8</accession>
<dbReference type="PANTHER" id="PTHR30069">
    <property type="entry name" value="TONB-DEPENDENT OUTER MEMBRANE RECEPTOR"/>
    <property type="match status" value="1"/>
</dbReference>
<reference evidence="9 10" key="1">
    <citation type="submission" date="2019-01" db="EMBL/GenBank/DDBJ databases">
        <title>Ancylomarina salipaludis sp. nov., isolated from a salt marsh.</title>
        <authorList>
            <person name="Yoon J.-H."/>
        </authorList>
    </citation>
    <scope>NUCLEOTIDE SEQUENCE [LARGE SCALE GENOMIC DNA]</scope>
    <source>
        <strain evidence="9 10">SHSM-M15</strain>
    </source>
</reference>
<gene>
    <name evidence="9" type="ORF">EO244_01295</name>
</gene>
<keyword evidence="4" id="KW-0812">Transmembrane</keyword>
<dbReference type="InterPro" id="IPR037066">
    <property type="entry name" value="Plug_dom_sf"/>
</dbReference>
<name>A0A4Q1JRN8_9BACT</name>
<protein>
    <submittedName>
        <fullName evidence="9">TonB-dependent receptor</fullName>
    </submittedName>
</protein>
<proteinExistence type="predicted"/>
<dbReference type="GO" id="GO:0015344">
    <property type="term" value="F:siderophore uptake transmembrane transporter activity"/>
    <property type="evidence" value="ECO:0007669"/>
    <property type="project" value="TreeGrafter"/>
</dbReference>
<keyword evidence="5" id="KW-0472">Membrane</keyword>
<evidence type="ECO:0000256" key="7">
    <source>
        <dbReference type="SAM" id="SignalP"/>
    </source>
</evidence>
<dbReference type="PANTHER" id="PTHR30069:SF57">
    <property type="entry name" value="TONB-DEPENDENT RECEPTOR"/>
    <property type="match status" value="1"/>
</dbReference>
<dbReference type="InterPro" id="IPR036942">
    <property type="entry name" value="Beta-barrel_TonB_sf"/>
</dbReference>
<dbReference type="OrthoDB" id="9804995at2"/>
<evidence type="ECO:0000256" key="2">
    <source>
        <dbReference type="ARBA" id="ARBA00022448"/>
    </source>
</evidence>
<dbReference type="Pfam" id="PF07715">
    <property type="entry name" value="Plug"/>
    <property type="match status" value="1"/>
</dbReference>
<comment type="subcellular location">
    <subcellularLocation>
        <location evidence="1">Cell outer membrane</location>
        <topology evidence="1">Multi-pass membrane protein</topology>
    </subcellularLocation>
</comment>
<dbReference type="GO" id="GO:0044718">
    <property type="term" value="P:siderophore transmembrane transport"/>
    <property type="evidence" value="ECO:0007669"/>
    <property type="project" value="TreeGrafter"/>
</dbReference>
<evidence type="ECO:0000256" key="1">
    <source>
        <dbReference type="ARBA" id="ARBA00004571"/>
    </source>
</evidence>
<feature type="chain" id="PRO_5020371476" evidence="7">
    <location>
        <begin position="22"/>
        <end position="802"/>
    </location>
</feature>
<dbReference type="SUPFAM" id="SSF56935">
    <property type="entry name" value="Porins"/>
    <property type="match status" value="1"/>
</dbReference>
<keyword evidence="10" id="KW-1185">Reference proteome</keyword>
<dbReference type="Pfam" id="PF13715">
    <property type="entry name" value="CarbopepD_reg_2"/>
    <property type="match status" value="1"/>
</dbReference>
<dbReference type="Gene3D" id="2.40.170.20">
    <property type="entry name" value="TonB-dependent receptor, beta-barrel domain"/>
    <property type="match status" value="1"/>
</dbReference>
<dbReference type="RefSeq" id="WP_129252168.1">
    <property type="nucleotide sequence ID" value="NZ_SAXA01000001.1"/>
</dbReference>
<evidence type="ECO:0000313" key="10">
    <source>
        <dbReference type="Proteomes" id="UP000289703"/>
    </source>
</evidence>
<evidence type="ECO:0000256" key="4">
    <source>
        <dbReference type="ARBA" id="ARBA00022692"/>
    </source>
</evidence>
<dbReference type="InterPro" id="IPR012910">
    <property type="entry name" value="Plug_dom"/>
</dbReference>
<dbReference type="Proteomes" id="UP000289703">
    <property type="component" value="Unassembled WGS sequence"/>
</dbReference>
<evidence type="ECO:0000313" key="9">
    <source>
        <dbReference type="EMBL" id="RXQ97551.1"/>
    </source>
</evidence>